<name>A0A1Y3EJQ3_9BILA</name>
<organism evidence="2 3">
    <name type="scientific">Trichinella nativa</name>
    <dbReference type="NCBI Taxonomy" id="6335"/>
    <lineage>
        <taxon>Eukaryota</taxon>
        <taxon>Metazoa</taxon>
        <taxon>Ecdysozoa</taxon>
        <taxon>Nematoda</taxon>
        <taxon>Enoplea</taxon>
        <taxon>Dorylaimia</taxon>
        <taxon>Trichinellida</taxon>
        <taxon>Trichinellidae</taxon>
        <taxon>Trichinella</taxon>
    </lineage>
</organism>
<comment type="caution">
    <text evidence="2">The sequence shown here is derived from an EMBL/GenBank/DDBJ whole genome shotgun (WGS) entry which is preliminary data.</text>
</comment>
<accession>A0A1Y3EJQ3</accession>
<proteinExistence type="predicted"/>
<dbReference type="EMBL" id="LVZM01013436">
    <property type="protein sequence ID" value="OUC44086.1"/>
    <property type="molecule type" value="Genomic_DNA"/>
</dbReference>
<dbReference type="Proteomes" id="UP000243006">
    <property type="component" value="Unassembled WGS sequence"/>
</dbReference>
<keyword evidence="1" id="KW-0472">Membrane</keyword>
<feature type="transmembrane region" description="Helical" evidence="1">
    <location>
        <begin position="196"/>
        <end position="218"/>
    </location>
</feature>
<reference evidence="2 3" key="1">
    <citation type="submission" date="2015-04" db="EMBL/GenBank/DDBJ databases">
        <title>Draft genome of the roundworm Trichinella nativa.</title>
        <authorList>
            <person name="Mitreva M."/>
        </authorList>
    </citation>
    <scope>NUCLEOTIDE SEQUENCE [LARGE SCALE GENOMIC DNA]</scope>
    <source>
        <strain evidence="2 3">ISS45</strain>
    </source>
</reference>
<evidence type="ECO:0000313" key="2">
    <source>
        <dbReference type="EMBL" id="OUC44086.1"/>
    </source>
</evidence>
<gene>
    <name evidence="2" type="ORF">D917_02335</name>
</gene>
<dbReference type="AlphaFoldDB" id="A0A1Y3EJQ3"/>
<keyword evidence="1" id="KW-0812">Transmembrane</keyword>
<sequence length="286" mass="32375">MQMSAIWFSQLIAQRSIVRAPQSSHVMHISISFHWFSHQHYRRMMFYLLAHPHTQRERLREKGGSVASLRITDKPQKGTGNQGWLPAAVPCPWAVELTVVKNRQVPLLPVVNRAWRLGERDRSRHGFPAGRRAQLQGRMFETDAENGQTNYNNACNDTSTLRAIFLTTVNIWTTTIQQAEASSKFEPLFLEYGKSVTGFITTPTVFTFIMIIAIAAMFSNLVSLGFGAKLQLLSCRTNFDHQTTSSTKSPCALHNELLMLLLLLLESWLALKFLEEALRKKSDVAG</sequence>
<protein>
    <submittedName>
        <fullName evidence="2">Uncharacterized protein</fullName>
    </submittedName>
</protein>
<keyword evidence="1" id="KW-1133">Transmembrane helix</keyword>
<evidence type="ECO:0000256" key="1">
    <source>
        <dbReference type="SAM" id="Phobius"/>
    </source>
</evidence>
<evidence type="ECO:0000313" key="3">
    <source>
        <dbReference type="Proteomes" id="UP000243006"/>
    </source>
</evidence>